<keyword evidence="4" id="KW-1003">Cell membrane</keyword>
<keyword evidence="7 9" id="KW-0472">Membrane</keyword>
<protein>
    <submittedName>
        <fullName evidence="12">ABC transporter permease subunit</fullName>
    </submittedName>
</protein>
<dbReference type="InterPro" id="IPR053714">
    <property type="entry name" value="Iso_Racemase_Enz_sf"/>
</dbReference>
<reference evidence="12 13" key="2">
    <citation type="submission" date="2020-05" db="EMBL/GenBank/DDBJ databases">
        <authorList>
            <person name="Khan S.A."/>
            <person name="Jeon C.O."/>
            <person name="Chun B.H."/>
        </authorList>
    </citation>
    <scope>NUCLEOTIDE SEQUENCE [LARGE SCALE GENOMIC DNA]</scope>
    <source>
        <strain evidence="12 13">H242</strain>
    </source>
</reference>
<dbReference type="InterPro" id="IPR000515">
    <property type="entry name" value="MetI-like"/>
</dbReference>
<evidence type="ECO:0000313" key="12">
    <source>
        <dbReference type="EMBL" id="QJW85646.1"/>
    </source>
</evidence>
<accession>A0ABX6P681</accession>
<keyword evidence="3 9" id="KW-0813">Transport</keyword>
<feature type="compositionally biased region" description="Basic residues" evidence="10">
    <location>
        <begin position="240"/>
        <end position="249"/>
    </location>
</feature>
<dbReference type="PANTHER" id="PTHR43848:SF2">
    <property type="entry name" value="PUTRESCINE TRANSPORT SYSTEM PERMEASE PROTEIN POTI"/>
    <property type="match status" value="1"/>
</dbReference>
<evidence type="ECO:0000313" key="13">
    <source>
        <dbReference type="Proteomes" id="UP000500826"/>
    </source>
</evidence>
<gene>
    <name evidence="12" type="ORF">HK414_27630</name>
</gene>
<evidence type="ECO:0000256" key="7">
    <source>
        <dbReference type="ARBA" id="ARBA00023136"/>
    </source>
</evidence>
<dbReference type="InterPro" id="IPR051789">
    <property type="entry name" value="Bact_Polyamine_Transport"/>
</dbReference>
<dbReference type="PANTHER" id="PTHR43848">
    <property type="entry name" value="PUTRESCINE TRANSPORT SYSTEM PERMEASE PROTEIN POTI"/>
    <property type="match status" value="1"/>
</dbReference>
<name>A0ABX6P681_9BURK</name>
<keyword evidence="6 9" id="KW-1133">Transmembrane helix</keyword>
<evidence type="ECO:0000256" key="10">
    <source>
        <dbReference type="SAM" id="MobiDB-lite"/>
    </source>
</evidence>
<evidence type="ECO:0000256" key="2">
    <source>
        <dbReference type="ARBA" id="ARBA00007069"/>
    </source>
</evidence>
<dbReference type="InterPro" id="IPR035906">
    <property type="entry name" value="MetI-like_sf"/>
</dbReference>
<proteinExistence type="inferred from homology"/>
<evidence type="ECO:0000256" key="4">
    <source>
        <dbReference type="ARBA" id="ARBA00022475"/>
    </source>
</evidence>
<dbReference type="Pfam" id="PF01177">
    <property type="entry name" value="Asp_Glu_race"/>
    <property type="match status" value="1"/>
</dbReference>
<sequence length="439" mass="45438">MVMALTVVLSVLAGLAFRKKLRGGDALFYLTVASLIMPSIIVSLGIGLQFRLLDGGIKAVPGLSRFRIHAGELRDGARPAHLGAGRAPHRTLPFGLLIMFAVFNRFNPAYEEAARDLGATPRQGFRHVVLPLIGPSVVGVGMFGFTLSWDEIARTSQAIGDVNTLPLELQGLTSTVTTPAIYALGTVTTVVSLLVMAPAVELAMGRGAGRDAAGAERAPAAGDQPQHHGRRQPPAAGARAGRRRRRRRVHTVTARFGAPYIVDEATYAVGAHAALDARTGATNNAPHSTGPHAVLVGCFGDPGLFALRECCGVPVTGLAEAAFAEAATHGRFAVVTGGERWGPMLQRLALVLGHAPALAGIHTVAPTGAQLAADPGAARALLRQACRDAAARFDAAAVIVGGAGGRHRGRPARGRERTPVDSVAAGARAALRLAAGQAL</sequence>
<dbReference type="Gene3D" id="1.10.3720.10">
    <property type="entry name" value="MetI-like"/>
    <property type="match status" value="1"/>
</dbReference>
<keyword evidence="5 9" id="KW-0812">Transmembrane</keyword>
<organism evidence="12 13">
    <name type="scientific">Ramlibacter terrae</name>
    <dbReference type="NCBI Taxonomy" id="2732511"/>
    <lineage>
        <taxon>Bacteria</taxon>
        <taxon>Pseudomonadati</taxon>
        <taxon>Pseudomonadota</taxon>
        <taxon>Betaproteobacteria</taxon>
        <taxon>Burkholderiales</taxon>
        <taxon>Comamonadaceae</taxon>
        <taxon>Ramlibacter</taxon>
    </lineage>
</organism>
<comment type="similarity">
    <text evidence="8">Belongs to the HyuE racemase family.</text>
</comment>
<dbReference type="PROSITE" id="PS50928">
    <property type="entry name" value="ABC_TM1"/>
    <property type="match status" value="1"/>
</dbReference>
<evidence type="ECO:0000259" key="11">
    <source>
        <dbReference type="PROSITE" id="PS50928"/>
    </source>
</evidence>
<feature type="region of interest" description="Disordered" evidence="10">
    <location>
        <begin position="211"/>
        <end position="249"/>
    </location>
</feature>
<feature type="transmembrane region" description="Helical" evidence="9">
    <location>
        <begin position="128"/>
        <end position="149"/>
    </location>
</feature>
<dbReference type="Pfam" id="PF00528">
    <property type="entry name" value="BPD_transp_1"/>
    <property type="match status" value="1"/>
</dbReference>
<dbReference type="Proteomes" id="UP000500826">
    <property type="component" value="Chromosome"/>
</dbReference>
<evidence type="ECO:0000256" key="1">
    <source>
        <dbReference type="ARBA" id="ARBA00004651"/>
    </source>
</evidence>
<dbReference type="CDD" id="cd06261">
    <property type="entry name" value="TM_PBP2"/>
    <property type="match status" value="1"/>
</dbReference>
<reference evidence="12 13" key="1">
    <citation type="submission" date="2020-05" db="EMBL/GenBank/DDBJ databases">
        <title>Ramlibacter rhizophilus sp. nov., isolated from rhizosphere soil of national flower Mugunghwa from South Korea.</title>
        <authorList>
            <person name="Zheng-Fei Y."/>
            <person name="Huan T."/>
        </authorList>
    </citation>
    <scope>NUCLEOTIDE SEQUENCE [LARGE SCALE GENOMIC DNA]</scope>
    <source>
        <strain evidence="12 13">H242</strain>
    </source>
</reference>
<feature type="compositionally biased region" description="Low complexity" evidence="10">
    <location>
        <begin position="211"/>
        <end position="222"/>
    </location>
</feature>
<evidence type="ECO:0000256" key="9">
    <source>
        <dbReference type="RuleBase" id="RU363032"/>
    </source>
</evidence>
<dbReference type="InterPro" id="IPR015942">
    <property type="entry name" value="Asp/Glu/hydantoin_racemase"/>
</dbReference>
<comment type="similarity">
    <text evidence="2">Belongs to the binding-protein-dependent transport system permease family. CysTW subfamily.</text>
</comment>
<comment type="subcellular location">
    <subcellularLocation>
        <location evidence="1 9">Cell membrane</location>
        <topology evidence="1 9">Multi-pass membrane protein</topology>
    </subcellularLocation>
</comment>
<evidence type="ECO:0000256" key="3">
    <source>
        <dbReference type="ARBA" id="ARBA00022448"/>
    </source>
</evidence>
<feature type="domain" description="ABC transmembrane type-1" evidence="11">
    <location>
        <begin position="1"/>
        <end position="199"/>
    </location>
</feature>
<feature type="transmembrane region" description="Helical" evidence="9">
    <location>
        <begin position="26"/>
        <end position="48"/>
    </location>
</feature>
<evidence type="ECO:0000256" key="6">
    <source>
        <dbReference type="ARBA" id="ARBA00022989"/>
    </source>
</evidence>
<evidence type="ECO:0000256" key="8">
    <source>
        <dbReference type="ARBA" id="ARBA00038414"/>
    </source>
</evidence>
<keyword evidence="13" id="KW-1185">Reference proteome</keyword>
<feature type="transmembrane region" description="Helical" evidence="9">
    <location>
        <begin position="180"/>
        <end position="200"/>
    </location>
</feature>
<evidence type="ECO:0000256" key="5">
    <source>
        <dbReference type="ARBA" id="ARBA00022692"/>
    </source>
</evidence>
<dbReference type="SUPFAM" id="SSF161098">
    <property type="entry name" value="MetI-like"/>
    <property type="match status" value="1"/>
</dbReference>
<dbReference type="EMBL" id="CP053418">
    <property type="protein sequence ID" value="QJW85646.1"/>
    <property type="molecule type" value="Genomic_DNA"/>
</dbReference>
<dbReference type="Gene3D" id="3.40.50.12500">
    <property type="match status" value="1"/>
</dbReference>